<evidence type="ECO:0000256" key="1">
    <source>
        <dbReference type="SAM" id="SignalP"/>
    </source>
</evidence>
<dbReference type="InterPro" id="IPR051599">
    <property type="entry name" value="Cell_Envelope_Assoc"/>
</dbReference>
<dbReference type="InterPro" id="IPR003848">
    <property type="entry name" value="DUF218"/>
</dbReference>
<dbReference type="CDD" id="cd06259">
    <property type="entry name" value="YdcF-like"/>
    <property type="match status" value="1"/>
</dbReference>
<comment type="caution">
    <text evidence="3">The sequence shown here is derived from an EMBL/GenBank/DDBJ whole genome shotgun (WGS) entry which is preliminary data.</text>
</comment>
<keyword evidence="1" id="KW-0732">Signal</keyword>
<accession>A0A6I3IGD9</accession>
<protein>
    <recommendedName>
        <fullName evidence="2">DUF218 domain-containing protein</fullName>
    </recommendedName>
</protein>
<feature type="domain" description="DUF218" evidence="2">
    <location>
        <begin position="56"/>
        <end position="200"/>
    </location>
</feature>
<evidence type="ECO:0000313" key="4">
    <source>
        <dbReference type="Proteomes" id="UP000431092"/>
    </source>
</evidence>
<sequence length="234" mass="25057">MPKPPASPAAVLRWGSLTALAGGVAAAAAVAGTRAWALTSARDRIHSPGGSPTVEAAVVLGAGVLPDGRPSRYLAARLDRALELLRLRRVEVVVVSGADLPGTDEPGVMRRYLEDHGVDPALIVEDREGVDTYATCRRARRVYGLRRIALVSQAYHLPRALAIARAAGLDAVGVADWSVRTPLMVADRNVWAYGVAREWVAGGKVLIDLVRPRREDDPQHDPAVQRALAHARSR</sequence>
<reference evidence="3 4" key="1">
    <citation type="submission" date="2019-11" db="EMBL/GenBank/DDBJ databases">
        <title>Whole genome sequencing identifies a novel species of the genus Arsenicicoccus isolated from human blood.</title>
        <authorList>
            <person name="Jeong J.H."/>
            <person name="Kweon O.J."/>
            <person name="Kim H.R."/>
            <person name="Kim T.-H."/>
            <person name="Ha S.-M."/>
            <person name="Lee M.-K."/>
        </authorList>
    </citation>
    <scope>NUCLEOTIDE SEQUENCE [LARGE SCALE GENOMIC DNA]</scope>
    <source>
        <strain evidence="3 4">MKL-02</strain>
    </source>
</reference>
<dbReference type="GO" id="GO:0005886">
    <property type="term" value="C:plasma membrane"/>
    <property type="evidence" value="ECO:0007669"/>
    <property type="project" value="TreeGrafter"/>
</dbReference>
<keyword evidence="4" id="KW-1185">Reference proteome</keyword>
<dbReference type="EMBL" id="WLVL01000040">
    <property type="protein sequence ID" value="MTB72787.1"/>
    <property type="molecule type" value="Genomic_DNA"/>
</dbReference>
<dbReference type="Proteomes" id="UP000431092">
    <property type="component" value="Unassembled WGS sequence"/>
</dbReference>
<evidence type="ECO:0000259" key="2">
    <source>
        <dbReference type="Pfam" id="PF02698"/>
    </source>
</evidence>
<evidence type="ECO:0000313" key="3">
    <source>
        <dbReference type="EMBL" id="MTB72787.1"/>
    </source>
</evidence>
<dbReference type="RefSeq" id="WP_154594058.1">
    <property type="nucleotide sequence ID" value="NZ_WLVL01000040.1"/>
</dbReference>
<name>A0A6I3IGD9_9MICO</name>
<dbReference type="PANTHER" id="PTHR30336:SF6">
    <property type="entry name" value="INTEGRAL MEMBRANE PROTEIN"/>
    <property type="match status" value="1"/>
</dbReference>
<dbReference type="Pfam" id="PF02698">
    <property type="entry name" value="DUF218"/>
    <property type="match status" value="1"/>
</dbReference>
<dbReference type="AlphaFoldDB" id="A0A6I3IGD9"/>
<feature type="chain" id="PRO_5038451420" description="DUF218 domain-containing protein" evidence="1">
    <location>
        <begin position="22"/>
        <end position="234"/>
    </location>
</feature>
<proteinExistence type="predicted"/>
<gene>
    <name evidence="3" type="ORF">GGG17_12605</name>
</gene>
<dbReference type="PANTHER" id="PTHR30336">
    <property type="entry name" value="INNER MEMBRANE PROTEIN, PROBABLE PERMEASE"/>
    <property type="match status" value="1"/>
</dbReference>
<organism evidence="3 4">
    <name type="scientific">Arsenicicoccus cauae</name>
    <dbReference type="NCBI Taxonomy" id="2663847"/>
    <lineage>
        <taxon>Bacteria</taxon>
        <taxon>Bacillati</taxon>
        <taxon>Actinomycetota</taxon>
        <taxon>Actinomycetes</taxon>
        <taxon>Micrococcales</taxon>
        <taxon>Intrasporangiaceae</taxon>
        <taxon>Arsenicicoccus</taxon>
    </lineage>
</organism>
<feature type="signal peptide" evidence="1">
    <location>
        <begin position="1"/>
        <end position="21"/>
    </location>
</feature>